<protein>
    <submittedName>
        <fullName evidence="1">Uncharacterized protein</fullName>
    </submittedName>
</protein>
<organism evidence="1">
    <name type="scientific">marine sediment metagenome</name>
    <dbReference type="NCBI Taxonomy" id="412755"/>
    <lineage>
        <taxon>unclassified sequences</taxon>
        <taxon>metagenomes</taxon>
        <taxon>ecological metagenomes</taxon>
    </lineage>
</organism>
<proteinExistence type="predicted"/>
<evidence type="ECO:0000313" key="1">
    <source>
        <dbReference type="EMBL" id="GAJ11562.1"/>
    </source>
</evidence>
<dbReference type="EMBL" id="BARW01026993">
    <property type="protein sequence ID" value="GAJ11562.1"/>
    <property type="molecule type" value="Genomic_DNA"/>
</dbReference>
<reference evidence="1" key="1">
    <citation type="journal article" date="2014" name="Front. Microbiol.">
        <title>High frequency of phylogenetically diverse reductive dehalogenase-homologous genes in deep subseafloor sedimentary metagenomes.</title>
        <authorList>
            <person name="Kawai M."/>
            <person name="Futagami T."/>
            <person name="Toyoda A."/>
            <person name="Takaki Y."/>
            <person name="Nishi S."/>
            <person name="Hori S."/>
            <person name="Arai W."/>
            <person name="Tsubouchi T."/>
            <person name="Morono Y."/>
            <person name="Uchiyama I."/>
            <person name="Ito T."/>
            <person name="Fujiyama A."/>
            <person name="Inagaki F."/>
            <person name="Takami H."/>
        </authorList>
    </citation>
    <scope>NUCLEOTIDE SEQUENCE</scope>
    <source>
        <strain evidence="1">Expedition CK06-06</strain>
    </source>
</reference>
<dbReference type="AlphaFoldDB" id="X1V6L3"/>
<gene>
    <name evidence="1" type="ORF">S12H4_43900</name>
</gene>
<accession>X1V6L3</accession>
<name>X1V6L3_9ZZZZ</name>
<sequence>RGLITIDPQRLLSRMDELHPSSETISVPDRSKLLIEYIADDVEDKTGHRKNVAVFADLLDDADFKAALESRSADTISLKSKLEKK</sequence>
<feature type="non-terminal residue" evidence="1">
    <location>
        <position position="1"/>
    </location>
</feature>
<comment type="caution">
    <text evidence="1">The sequence shown here is derived from an EMBL/GenBank/DDBJ whole genome shotgun (WGS) entry which is preliminary data.</text>
</comment>